<gene>
    <name evidence="2" type="ORF">Cadr_000021633</name>
</gene>
<evidence type="ECO:0000313" key="2">
    <source>
        <dbReference type="EMBL" id="KAB1262044.1"/>
    </source>
</evidence>
<dbReference type="Proteomes" id="UP000299084">
    <property type="component" value="Unassembled WGS sequence"/>
</dbReference>
<feature type="compositionally biased region" description="Polar residues" evidence="1">
    <location>
        <begin position="968"/>
        <end position="984"/>
    </location>
</feature>
<comment type="caution">
    <text evidence="2">The sequence shown here is derived from an EMBL/GenBank/DDBJ whole genome shotgun (WGS) entry which is preliminary data.</text>
</comment>
<evidence type="ECO:0000256" key="1">
    <source>
        <dbReference type="SAM" id="MobiDB-lite"/>
    </source>
</evidence>
<keyword evidence="3" id="KW-1185">Reference proteome</keyword>
<feature type="compositionally biased region" description="Pro residues" evidence="1">
    <location>
        <begin position="679"/>
        <end position="701"/>
    </location>
</feature>
<accession>A0A5N4CT50</accession>
<feature type="compositionally biased region" description="Polar residues" evidence="1">
    <location>
        <begin position="116"/>
        <end position="129"/>
    </location>
</feature>
<feature type="compositionally biased region" description="Basic and acidic residues" evidence="1">
    <location>
        <begin position="709"/>
        <end position="725"/>
    </location>
</feature>
<organism evidence="2 3">
    <name type="scientific">Camelus dromedarius</name>
    <name type="common">Dromedary</name>
    <name type="synonym">Arabian camel</name>
    <dbReference type="NCBI Taxonomy" id="9838"/>
    <lineage>
        <taxon>Eukaryota</taxon>
        <taxon>Metazoa</taxon>
        <taxon>Chordata</taxon>
        <taxon>Craniata</taxon>
        <taxon>Vertebrata</taxon>
        <taxon>Euteleostomi</taxon>
        <taxon>Mammalia</taxon>
        <taxon>Eutheria</taxon>
        <taxon>Laurasiatheria</taxon>
        <taxon>Artiodactyla</taxon>
        <taxon>Tylopoda</taxon>
        <taxon>Camelidae</taxon>
        <taxon>Camelus</taxon>
    </lineage>
</organism>
<name>A0A5N4CT50_CAMDR</name>
<feature type="region of interest" description="Disordered" evidence="1">
    <location>
        <begin position="153"/>
        <end position="360"/>
    </location>
</feature>
<protein>
    <submittedName>
        <fullName evidence="2">Uncharacterized protein</fullName>
    </submittedName>
</protein>
<feature type="region of interest" description="Disordered" evidence="1">
    <location>
        <begin position="783"/>
        <end position="1006"/>
    </location>
</feature>
<sequence>METPPEEDPPMLEVWGVEGGAGGGPNTCPCTLPLLFALCLLLAGGSGWSRAAHHWPEGHGSSMTLMVIWTLTAEAWAPLGQKQAGGLCAWWASPGEFRDPVHLRWGRGKRDGDSECPSQAREQSRSCTGQATLEERRVTYLGYSLVLGKSLPTAHAASSSQEPTDMRKCVLGTGGSTPSPRCRPRPRCPRNLTTQRSPPGSRLTSNMRPGNLWHQRAPTEQHTGSTPSPRRRSTPPPLAYAIRRRNPCTLTAKRAAREHGVAEDAPGRGGISKKSKSSHAQTPSHRSPATAPLSPRGSRTWPEGQWVFIGRPVPSHHMGGTRFPTGMSGNEDAAGHHEPRGGPDTPQSPNGSRDPGLTYSPLTFQMRSTGVTRRLATCAPGPAPLMRSAAAAEAAASGQPDLRPRTPNFPTLWAAREYAQGHRRVRARPSSCSGKRGPSGWGTCCPGCGESGQAETIGAWREAGRAWRRGRTNPLTLRPGLHTQYPESWKPAAGEAAPRTHGVDRSVGWLPGAHPLHDAAARRRPPPPHPDSKASPPRGRLPDIKHERPQGTHLSFWVRCRQRDEKPGSRTTIRLGSSPSATSCPAASLADCCDDASAVFQNCRRILQTVLLNGGQTVLTGAPSPSRGCIRFPKRGYKLQRRNGFQGLLTLGRAPRTTAAARTSLSVLAGRAVGASPSTPIPPGPPPSPRPARPHQRPLPPARSSSGGDSKRQPIPDRLLPREPLRSAQLPPLSRQIRHLRRRLRACVRAPPLPPEARTLGLGLLSRGTDRGLVAKLGRAAWRRGGGLGTGPPRCPSRRVSIPNAPSPGNCGRRDRPQNNTRVDRQVGCSQSTPSPRRRRPPPLASQEQTNAKRAPRNMGKQRPPRRGETPPPPPHPATHRTPPRGRPWPEGQSVFPGRPVPSHLLGGTRFPPGITATKRRRSRTTNVVGSGHHEPRVGPTHLKVLTGREDRASPPTATPRPSPTAQAGFTRQLPTCAPHTSSVAAAEAATSGRPTSGRVPPLGAAPGALAPAPAFTRSELVQVGESVVRARACSSSRSQHGHCAGTPNAGDVGLVQADGAGPGGGRAGPPLTRPPGLHPLTSPSGHPPVLAPNQNHDWPRARPHPLAPLPLLAFLPNPITAPPPPPSSQVSHRTPKMWLPLTRRSPPPHSIKLGHNLWLPHKLTPMPHCRTPTLPRWSHHPSVGSIPPERPLTPQRAPLTVGSPLTPSAPLHQLTPSPITPILPPEGSRLVRSQYLSLHPAPALCSVPPLSRRVRVVPGCPPLPEGHGSSMTLMVMGTLRAEALGTWTTGGGRRGLCAGLGSAQVSSGTLFIYAGAEGRGWELRKCPTKAREQSRQLHWPGHLVTLHKAGLCIWRD</sequence>
<feature type="compositionally biased region" description="Polar residues" evidence="1">
    <location>
        <begin position="191"/>
        <end position="208"/>
    </location>
</feature>
<proteinExistence type="predicted"/>
<feature type="region of interest" description="Disordered" evidence="1">
    <location>
        <begin position="1058"/>
        <end position="1105"/>
    </location>
</feature>
<reference evidence="2 3" key="1">
    <citation type="journal article" date="2019" name="Mol. Ecol. Resour.">
        <title>Improving Illumina assemblies with Hi-C and long reads: an example with the North African dromedary.</title>
        <authorList>
            <person name="Elbers J.P."/>
            <person name="Rogers M.F."/>
            <person name="Perelman P.L."/>
            <person name="Proskuryakova A.A."/>
            <person name="Serdyukova N.A."/>
            <person name="Johnson W.E."/>
            <person name="Horin P."/>
            <person name="Corander J."/>
            <person name="Murphy D."/>
            <person name="Burger P.A."/>
        </authorList>
    </citation>
    <scope>NUCLEOTIDE SEQUENCE [LARGE SCALE GENOMIC DNA]</scope>
    <source>
        <strain evidence="2">Drom800</strain>
        <tissue evidence="2">Blood</tissue>
    </source>
</reference>
<feature type="compositionally biased region" description="Basic and acidic residues" evidence="1">
    <location>
        <begin position="812"/>
        <end position="825"/>
    </location>
</feature>
<feature type="region of interest" description="Disordered" evidence="1">
    <location>
        <begin position="472"/>
        <end position="548"/>
    </location>
</feature>
<feature type="region of interest" description="Disordered" evidence="1">
    <location>
        <begin position="106"/>
        <end position="129"/>
    </location>
</feature>
<evidence type="ECO:0000313" key="3">
    <source>
        <dbReference type="Proteomes" id="UP000299084"/>
    </source>
</evidence>
<feature type="compositionally biased region" description="Basic and acidic residues" evidence="1">
    <location>
        <begin position="255"/>
        <end position="266"/>
    </location>
</feature>
<dbReference type="EMBL" id="JWIN03000020">
    <property type="protein sequence ID" value="KAB1262044.1"/>
    <property type="molecule type" value="Genomic_DNA"/>
</dbReference>
<feature type="region of interest" description="Disordered" evidence="1">
    <location>
        <begin position="673"/>
        <end position="736"/>
    </location>
</feature>